<accession>A0A3P8M181</accession>
<reference evidence="2 3" key="1">
    <citation type="submission" date="2018-12" db="EMBL/GenBank/DDBJ databases">
        <authorList>
            <consortium name="Pathogen Informatics"/>
        </authorList>
    </citation>
    <scope>NUCLEOTIDE SEQUENCE [LARGE SCALE GENOMIC DNA]</scope>
    <source>
        <strain evidence="2 3">NCTC13098</strain>
    </source>
</reference>
<feature type="region of interest" description="Disordered" evidence="1">
    <location>
        <begin position="35"/>
        <end position="54"/>
    </location>
</feature>
<organism evidence="2 3">
    <name type="scientific">Raoultella terrigena</name>
    <name type="common">Klebsiella terrigena</name>
    <dbReference type="NCBI Taxonomy" id="577"/>
    <lineage>
        <taxon>Bacteria</taxon>
        <taxon>Pseudomonadati</taxon>
        <taxon>Pseudomonadota</taxon>
        <taxon>Gammaproteobacteria</taxon>
        <taxon>Enterobacterales</taxon>
        <taxon>Enterobacteriaceae</taxon>
        <taxon>Klebsiella/Raoultella group</taxon>
        <taxon>Raoultella</taxon>
    </lineage>
</organism>
<dbReference type="AlphaFoldDB" id="A0A3P8M181"/>
<dbReference type="EMBL" id="LR131271">
    <property type="protein sequence ID" value="VDR27650.1"/>
    <property type="molecule type" value="Genomic_DNA"/>
</dbReference>
<gene>
    <name evidence="2" type="ORF">NCTC13098_04021</name>
</gene>
<evidence type="ECO:0000313" key="3">
    <source>
        <dbReference type="Proteomes" id="UP000274346"/>
    </source>
</evidence>
<dbReference type="Proteomes" id="UP000274346">
    <property type="component" value="Chromosome"/>
</dbReference>
<dbReference type="KEGG" id="rtg:NCTC13098_04021"/>
<sequence length="54" mass="6009">MTLEVMVPQGHFGYQPQAERRGEYLAIAAGLRHNADDGDYWAPRSPPKRKAASP</sequence>
<name>A0A3P8M181_RAOTE</name>
<protein>
    <submittedName>
        <fullName evidence="2">Phenylacetate-CoA oxygenase/reductase, PaaK subunit</fullName>
    </submittedName>
</protein>
<proteinExistence type="predicted"/>
<evidence type="ECO:0000313" key="2">
    <source>
        <dbReference type="EMBL" id="VDR27650.1"/>
    </source>
</evidence>
<evidence type="ECO:0000256" key="1">
    <source>
        <dbReference type="SAM" id="MobiDB-lite"/>
    </source>
</evidence>